<accession>A0A2I0J109</accession>
<comment type="caution">
    <text evidence="1">The sequence shown here is derived from an EMBL/GenBank/DDBJ whole genome shotgun (WGS) entry which is preliminary data.</text>
</comment>
<evidence type="ECO:0000313" key="2">
    <source>
        <dbReference type="Proteomes" id="UP000233551"/>
    </source>
</evidence>
<protein>
    <submittedName>
        <fullName evidence="1">Uncharacterized protein</fullName>
    </submittedName>
</protein>
<gene>
    <name evidence="1" type="ORF">CRG98_029705</name>
</gene>
<reference evidence="1 2" key="1">
    <citation type="submission" date="2017-11" db="EMBL/GenBank/DDBJ databases">
        <title>De-novo sequencing of pomegranate (Punica granatum L.) genome.</title>
        <authorList>
            <person name="Akparov Z."/>
            <person name="Amiraslanov A."/>
            <person name="Hajiyeva S."/>
            <person name="Abbasov M."/>
            <person name="Kaur K."/>
            <person name="Hamwieh A."/>
            <person name="Solovyev V."/>
            <person name="Salamov A."/>
            <person name="Braich B."/>
            <person name="Kosarev P."/>
            <person name="Mahmoud A."/>
            <person name="Hajiyev E."/>
            <person name="Babayeva S."/>
            <person name="Izzatullayeva V."/>
            <person name="Mammadov A."/>
            <person name="Mammadov A."/>
            <person name="Sharifova S."/>
            <person name="Ojaghi J."/>
            <person name="Eynullazada K."/>
            <person name="Bayramov B."/>
            <person name="Abdulazimova A."/>
            <person name="Shahmuradov I."/>
        </authorList>
    </citation>
    <scope>NUCLEOTIDE SEQUENCE [LARGE SCALE GENOMIC DNA]</scope>
    <source>
        <strain evidence="2">cv. AG2017</strain>
        <tissue evidence="1">Leaf</tissue>
    </source>
</reference>
<evidence type="ECO:0000313" key="1">
    <source>
        <dbReference type="EMBL" id="PKI49921.1"/>
    </source>
</evidence>
<organism evidence="1 2">
    <name type="scientific">Punica granatum</name>
    <name type="common">Pomegranate</name>
    <dbReference type="NCBI Taxonomy" id="22663"/>
    <lineage>
        <taxon>Eukaryota</taxon>
        <taxon>Viridiplantae</taxon>
        <taxon>Streptophyta</taxon>
        <taxon>Embryophyta</taxon>
        <taxon>Tracheophyta</taxon>
        <taxon>Spermatophyta</taxon>
        <taxon>Magnoliopsida</taxon>
        <taxon>eudicotyledons</taxon>
        <taxon>Gunneridae</taxon>
        <taxon>Pentapetalae</taxon>
        <taxon>rosids</taxon>
        <taxon>malvids</taxon>
        <taxon>Myrtales</taxon>
        <taxon>Lythraceae</taxon>
        <taxon>Punica</taxon>
    </lineage>
</organism>
<keyword evidence="2" id="KW-1185">Reference proteome</keyword>
<dbReference type="EMBL" id="PGOL01002175">
    <property type="protein sequence ID" value="PKI49921.1"/>
    <property type="molecule type" value="Genomic_DNA"/>
</dbReference>
<proteinExistence type="predicted"/>
<dbReference type="Proteomes" id="UP000233551">
    <property type="component" value="Unassembled WGS sequence"/>
</dbReference>
<name>A0A2I0J109_PUNGR</name>
<sequence length="84" mass="9570">MTLCMRRKRGMTLVVSECGCKAAALRIGLTLGAATRLVTWESENRRWFTRRGRHDSPLVVILARGECPWGRGYQRMLIYRGSVS</sequence>
<dbReference type="AlphaFoldDB" id="A0A2I0J109"/>